<name>A0AB39D9J5_9BURK</name>
<reference evidence="1" key="1">
    <citation type="submission" date="2024-05" db="EMBL/GenBank/DDBJ databases">
        <authorList>
            <person name="Luo Y.-C."/>
            <person name="Nicholds J."/>
            <person name="Mortimer T."/>
            <person name="Maboni G."/>
        </authorList>
    </citation>
    <scope>NUCLEOTIDE SEQUENCE</scope>
    <source>
        <strain evidence="1">151108</strain>
    </source>
</reference>
<protein>
    <submittedName>
        <fullName evidence="1">DUF924 family protein</fullName>
    </submittedName>
</protein>
<organism evidence="1">
    <name type="scientific">Castellaniella ginsengisoli</name>
    <dbReference type="NCBI Taxonomy" id="546114"/>
    <lineage>
        <taxon>Bacteria</taxon>
        <taxon>Pseudomonadati</taxon>
        <taxon>Pseudomonadota</taxon>
        <taxon>Betaproteobacteria</taxon>
        <taxon>Burkholderiales</taxon>
        <taxon>Alcaligenaceae</taxon>
        <taxon>Castellaniella</taxon>
    </lineage>
</organism>
<dbReference type="RefSeq" id="WP_368647305.1">
    <property type="nucleotide sequence ID" value="NZ_CP158255.1"/>
</dbReference>
<evidence type="ECO:0000313" key="1">
    <source>
        <dbReference type="EMBL" id="XDJ50953.1"/>
    </source>
</evidence>
<dbReference type="InterPro" id="IPR010323">
    <property type="entry name" value="DUF924"/>
</dbReference>
<dbReference type="Pfam" id="PF06041">
    <property type="entry name" value="DUF924"/>
    <property type="match status" value="1"/>
</dbReference>
<dbReference type="SUPFAM" id="SSF48452">
    <property type="entry name" value="TPR-like"/>
    <property type="match status" value="1"/>
</dbReference>
<dbReference type="InterPro" id="IPR011990">
    <property type="entry name" value="TPR-like_helical_dom_sf"/>
</dbReference>
<proteinExistence type="predicted"/>
<dbReference type="Gene3D" id="1.20.58.320">
    <property type="entry name" value="TPR-like"/>
    <property type="match status" value="1"/>
</dbReference>
<dbReference type="Gene3D" id="1.25.40.10">
    <property type="entry name" value="Tetratricopeptide repeat domain"/>
    <property type="match status" value="1"/>
</dbReference>
<gene>
    <name evidence="1" type="ORF">ABRZ09_03595</name>
</gene>
<accession>A0AB39D9J5</accession>
<sequence length="187" mass="20482">MQAAASSLAAPPEAASAVLAFWRGAGPSRWFAKDAAFDAEFRERFADAHFAAARSELEGWLGHPESALALILLLDQYPRNAFRGTGHMFATDGLALSCARRALGLLEGIEPDLRGFVCLPFMHAEDLAVQEESVVLYAREAPDSLRWAIEHRDIIRRFGRFPHRNGALGRSTTPEEEQFLNAGGFAG</sequence>
<dbReference type="AlphaFoldDB" id="A0AB39D9J5"/>
<dbReference type="EMBL" id="CP158255">
    <property type="protein sequence ID" value="XDJ50953.1"/>
    <property type="molecule type" value="Genomic_DNA"/>
</dbReference>